<name>A0A6A6RAG0_9PEZI</name>
<accession>A0A6A6RAG0</accession>
<dbReference type="GO" id="GO:0046872">
    <property type="term" value="F:metal ion binding"/>
    <property type="evidence" value="ECO:0007669"/>
    <property type="project" value="UniProtKB-KW"/>
</dbReference>
<keyword evidence="5" id="KW-0560">Oxidoreductase</keyword>
<dbReference type="Gene3D" id="3.60.130.10">
    <property type="entry name" value="Clavaminate synthase-like"/>
    <property type="match status" value="1"/>
</dbReference>
<evidence type="ECO:0000313" key="10">
    <source>
        <dbReference type="Proteomes" id="UP000799750"/>
    </source>
</evidence>
<sequence>MAQAISNSNAPIRSTHAKSKAVKEAPRVPLKYSGSLDRFKSFDITPIIGREFQDVQLSSLLSDDRKLRDLAILVSQRGVVFFRDQDLEIDQQKVLGEKLGRLSGKPETSKLHRHAMTDKKAKRVVDGEPKPEEEVMVISSENAKLAHQGHKSTLKPLASTLWHSDITFEHVPSDYAVLKMTVVPETGGDTIWASGYEAYDRLSPAWKRFAESLTATHHNATLKKAAKEGGGDLISGDRGSPDNGGLDFEASHPVVRTNPVTGWKSLMAAGHQVHDGRFNNVTPREDEILKSYFLQLIAENHDLQVRFKWRTNDIAIWDNRSCFHTATFDYDANRSGNRIVSIGEKPYLDPKSTGRRFALAKL</sequence>
<proteinExistence type="inferred from homology"/>
<evidence type="ECO:0000256" key="5">
    <source>
        <dbReference type="ARBA" id="ARBA00023002"/>
    </source>
</evidence>
<keyword evidence="3" id="KW-0479">Metal-binding</keyword>
<comment type="similarity">
    <text evidence="2">Belongs to the TfdA dioxygenase family.</text>
</comment>
<dbReference type="Pfam" id="PF02668">
    <property type="entry name" value="TauD"/>
    <property type="match status" value="1"/>
</dbReference>
<evidence type="ECO:0000256" key="6">
    <source>
        <dbReference type="ARBA" id="ARBA00023004"/>
    </source>
</evidence>
<dbReference type="OrthoDB" id="10257314at2759"/>
<evidence type="ECO:0000313" key="9">
    <source>
        <dbReference type="EMBL" id="KAF2501778.1"/>
    </source>
</evidence>
<comment type="cofactor">
    <cofactor evidence="1">
        <name>Fe(2+)</name>
        <dbReference type="ChEBI" id="CHEBI:29033"/>
    </cofactor>
</comment>
<keyword evidence="10" id="KW-1185">Reference proteome</keyword>
<feature type="domain" description="TauD/TfdA-like" evidence="8">
    <location>
        <begin position="42"/>
        <end position="335"/>
    </location>
</feature>
<feature type="region of interest" description="Disordered" evidence="7">
    <location>
        <begin position="1"/>
        <end position="24"/>
    </location>
</feature>
<evidence type="ECO:0000256" key="1">
    <source>
        <dbReference type="ARBA" id="ARBA00001954"/>
    </source>
</evidence>
<protein>
    <submittedName>
        <fullName evidence="9">Putative TfdA family taurine dioxygenase</fullName>
    </submittedName>
</protein>
<keyword evidence="6" id="KW-0408">Iron</keyword>
<dbReference type="AlphaFoldDB" id="A0A6A6RAG0"/>
<keyword evidence="4 9" id="KW-0223">Dioxygenase</keyword>
<dbReference type="InterPro" id="IPR003819">
    <property type="entry name" value="TauD/TfdA-like"/>
</dbReference>
<evidence type="ECO:0000256" key="3">
    <source>
        <dbReference type="ARBA" id="ARBA00022723"/>
    </source>
</evidence>
<dbReference type="SUPFAM" id="SSF51197">
    <property type="entry name" value="Clavaminate synthase-like"/>
    <property type="match status" value="1"/>
</dbReference>
<dbReference type="PANTHER" id="PTHR30468">
    <property type="entry name" value="ALPHA-KETOGLUTARATE-DEPENDENT SULFONATE DIOXYGENASE"/>
    <property type="match status" value="1"/>
</dbReference>
<evidence type="ECO:0000256" key="4">
    <source>
        <dbReference type="ARBA" id="ARBA00022964"/>
    </source>
</evidence>
<dbReference type="InterPro" id="IPR042098">
    <property type="entry name" value="TauD-like_sf"/>
</dbReference>
<evidence type="ECO:0000256" key="7">
    <source>
        <dbReference type="SAM" id="MobiDB-lite"/>
    </source>
</evidence>
<dbReference type="PANTHER" id="PTHR30468:SF10">
    <property type="entry name" value="TAUD_TFDA-LIKE DOMAIN-CONTAINING PROTEIN"/>
    <property type="match status" value="1"/>
</dbReference>
<feature type="region of interest" description="Disordered" evidence="7">
    <location>
        <begin position="224"/>
        <end position="251"/>
    </location>
</feature>
<dbReference type="EMBL" id="MU004182">
    <property type="protein sequence ID" value="KAF2501778.1"/>
    <property type="molecule type" value="Genomic_DNA"/>
</dbReference>
<evidence type="ECO:0000259" key="8">
    <source>
        <dbReference type="Pfam" id="PF02668"/>
    </source>
</evidence>
<dbReference type="InterPro" id="IPR051323">
    <property type="entry name" value="AtsK-like"/>
</dbReference>
<evidence type="ECO:0000256" key="2">
    <source>
        <dbReference type="ARBA" id="ARBA00005896"/>
    </source>
</evidence>
<feature type="compositionally biased region" description="Polar residues" evidence="7">
    <location>
        <begin position="1"/>
        <end position="12"/>
    </location>
</feature>
<dbReference type="GO" id="GO:0005737">
    <property type="term" value="C:cytoplasm"/>
    <property type="evidence" value="ECO:0007669"/>
    <property type="project" value="TreeGrafter"/>
</dbReference>
<gene>
    <name evidence="9" type="ORF">BU16DRAFT_613615</name>
</gene>
<dbReference type="Proteomes" id="UP000799750">
    <property type="component" value="Unassembled WGS sequence"/>
</dbReference>
<dbReference type="GO" id="GO:0016706">
    <property type="term" value="F:2-oxoglutarate-dependent dioxygenase activity"/>
    <property type="evidence" value="ECO:0007669"/>
    <property type="project" value="TreeGrafter"/>
</dbReference>
<organism evidence="9 10">
    <name type="scientific">Lophium mytilinum</name>
    <dbReference type="NCBI Taxonomy" id="390894"/>
    <lineage>
        <taxon>Eukaryota</taxon>
        <taxon>Fungi</taxon>
        <taxon>Dikarya</taxon>
        <taxon>Ascomycota</taxon>
        <taxon>Pezizomycotina</taxon>
        <taxon>Dothideomycetes</taxon>
        <taxon>Pleosporomycetidae</taxon>
        <taxon>Mytilinidiales</taxon>
        <taxon>Mytilinidiaceae</taxon>
        <taxon>Lophium</taxon>
    </lineage>
</organism>
<reference evidence="9" key="1">
    <citation type="journal article" date="2020" name="Stud. Mycol.">
        <title>101 Dothideomycetes genomes: a test case for predicting lifestyles and emergence of pathogens.</title>
        <authorList>
            <person name="Haridas S."/>
            <person name="Albert R."/>
            <person name="Binder M."/>
            <person name="Bloem J."/>
            <person name="Labutti K."/>
            <person name="Salamov A."/>
            <person name="Andreopoulos B."/>
            <person name="Baker S."/>
            <person name="Barry K."/>
            <person name="Bills G."/>
            <person name="Bluhm B."/>
            <person name="Cannon C."/>
            <person name="Castanera R."/>
            <person name="Culley D."/>
            <person name="Daum C."/>
            <person name="Ezra D."/>
            <person name="Gonzalez J."/>
            <person name="Henrissat B."/>
            <person name="Kuo A."/>
            <person name="Liang C."/>
            <person name="Lipzen A."/>
            <person name="Lutzoni F."/>
            <person name="Magnuson J."/>
            <person name="Mondo S."/>
            <person name="Nolan M."/>
            <person name="Ohm R."/>
            <person name="Pangilinan J."/>
            <person name="Park H.-J."/>
            <person name="Ramirez L."/>
            <person name="Alfaro M."/>
            <person name="Sun H."/>
            <person name="Tritt A."/>
            <person name="Yoshinaga Y."/>
            <person name="Zwiers L.-H."/>
            <person name="Turgeon B."/>
            <person name="Goodwin S."/>
            <person name="Spatafora J."/>
            <person name="Crous P."/>
            <person name="Grigoriev I."/>
        </authorList>
    </citation>
    <scope>NUCLEOTIDE SEQUENCE</scope>
    <source>
        <strain evidence="9">CBS 269.34</strain>
    </source>
</reference>